<protein>
    <submittedName>
        <fullName evidence="1">Uncharacterized protein</fullName>
    </submittedName>
</protein>
<proteinExistence type="predicted"/>
<accession>A0A919XXF2</accession>
<dbReference type="Proteomes" id="UP000681162">
    <property type="component" value="Unassembled WGS sequence"/>
</dbReference>
<dbReference type="AlphaFoldDB" id="A0A919XXF2"/>
<name>A0A919XXF2_9BACL</name>
<comment type="caution">
    <text evidence="1">The sequence shown here is derived from an EMBL/GenBank/DDBJ whole genome shotgun (WGS) entry which is preliminary data.</text>
</comment>
<reference evidence="1 2" key="1">
    <citation type="submission" date="2021-03" db="EMBL/GenBank/DDBJ databases">
        <title>Antimicrobial resistance genes in bacteria isolated from Japanese honey, and their potential for conferring macrolide and lincosamide resistance in the American foulbrood pathogen Paenibacillus larvae.</title>
        <authorList>
            <person name="Okamoto M."/>
            <person name="Kumagai M."/>
            <person name="Kanamori H."/>
            <person name="Takamatsu D."/>
        </authorList>
    </citation>
    <scope>NUCLEOTIDE SEQUENCE [LARGE SCALE GENOMIC DNA]</scope>
    <source>
        <strain evidence="1 2">J41TS12</strain>
    </source>
</reference>
<keyword evidence="2" id="KW-1185">Reference proteome</keyword>
<evidence type="ECO:0000313" key="2">
    <source>
        <dbReference type="Proteomes" id="UP000681162"/>
    </source>
</evidence>
<dbReference type="RefSeq" id="WP_212940300.1">
    <property type="nucleotide sequence ID" value="NZ_BORR01000010.1"/>
</dbReference>
<dbReference type="EMBL" id="BORR01000010">
    <property type="protein sequence ID" value="GIO38135.1"/>
    <property type="molecule type" value="Genomic_DNA"/>
</dbReference>
<evidence type="ECO:0000313" key="1">
    <source>
        <dbReference type="EMBL" id="GIO38135.1"/>
    </source>
</evidence>
<organism evidence="1 2">
    <name type="scientific">Paenibacillus antibioticophila</name>
    <dbReference type="NCBI Taxonomy" id="1274374"/>
    <lineage>
        <taxon>Bacteria</taxon>
        <taxon>Bacillati</taxon>
        <taxon>Bacillota</taxon>
        <taxon>Bacilli</taxon>
        <taxon>Bacillales</taxon>
        <taxon>Paenibacillaceae</taxon>
        <taxon>Paenibacillus</taxon>
    </lineage>
</organism>
<sequence length="50" mass="5838">MDKEEKSVDNTGNVVKKSAPIPKDVTVLGPGYEWWFENTEDDVYDEKYRD</sequence>
<gene>
    <name evidence="1" type="ORF">J41TS12_29960</name>
</gene>